<feature type="compositionally biased region" description="Polar residues" evidence="2">
    <location>
        <begin position="221"/>
        <end position="239"/>
    </location>
</feature>
<dbReference type="Pfam" id="PF15460">
    <property type="entry name" value="SAS4"/>
    <property type="match status" value="1"/>
</dbReference>
<dbReference type="GO" id="GO:0033255">
    <property type="term" value="C:SAS acetyltransferase complex"/>
    <property type="evidence" value="ECO:0007669"/>
    <property type="project" value="InterPro"/>
</dbReference>
<feature type="compositionally biased region" description="Basic and acidic residues" evidence="2">
    <location>
        <begin position="187"/>
        <end position="197"/>
    </location>
</feature>
<feature type="compositionally biased region" description="Polar residues" evidence="2">
    <location>
        <begin position="175"/>
        <end position="184"/>
    </location>
</feature>
<dbReference type="RefSeq" id="XP_056470178.1">
    <property type="nucleotide sequence ID" value="XM_056622762.1"/>
</dbReference>
<dbReference type="PANTHER" id="PTHR38422">
    <property type="entry name" value="SOMETHING ABOUT SILENCING PROTEIN 4"/>
    <property type="match status" value="1"/>
</dbReference>
<evidence type="ECO:0000256" key="2">
    <source>
        <dbReference type="SAM" id="MobiDB-lite"/>
    </source>
</evidence>
<accession>A0A9W9JXW7</accession>
<feature type="compositionally biased region" description="Basic and acidic residues" evidence="2">
    <location>
        <begin position="240"/>
        <end position="255"/>
    </location>
</feature>
<feature type="compositionally biased region" description="Low complexity" evidence="2">
    <location>
        <begin position="32"/>
        <end position="41"/>
    </location>
</feature>
<organism evidence="4 5">
    <name type="scientific">Penicillium argentinense</name>
    <dbReference type="NCBI Taxonomy" id="1131581"/>
    <lineage>
        <taxon>Eukaryota</taxon>
        <taxon>Fungi</taxon>
        <taxon>Dikarya</taxon>
        <taxon>Ascomycota</taxon>
        <taxon>Pezizomycotina</taxon>
        <taxon>Eurotiomycetes</taxon>
        <taxon>Eurotiomycetidae</taxon>
        <taxon>Eurotiales</taxon>
        <taxon>Aspergillaceae</taxon>
        <taxon>Penicillium</taxon>
    </lineage>
</organism>
<proteinExistence type="predicted"/>
<dbReference type="PANTHER" id="PTHR38422:SF1">
    <property type="entry name" value="SOMETHING ABOUT SILENCING PROTEIN 4"/>
    <property type="match status" value="1"/>
</dbReference>
<sequence length="639" mass="71249">MALLSRPLRGTVRRTPDDHSDDGAPPTKRQRVQQVQQVQQETGRRRRRSSPDCLDMTTTQANSSASKTRLNLSQVARPRTATRRARRLSNSSADSIASSSHFHTAGNPRVNSNGVAKTPRARTDRDGPSGGAAAVFLRDTRESPDPLDTISPAPANPVAKSRPEAAVSTRDAEGQSASSPVVTRTTRRNDPDVKLEEGLDTEVGSQNASRPAENTRDIEGQQKNQSGVVETEQDTSARTGTERRSLRSTDTGSRSKSELAQYFYNYEQIISLDSPKPVESLAASTTIALIDDLSKPLALPPPNPTPFGNPLQNLYRCEPITLPGSSLRAPAVDPLNDELYFRAHRKFERQEKQLRNIERDRAQHEKQQLERLLEELRGQDWLRVMGLIGVHESEKKLYEPKRQILIQELVALVNKFQTWKDEERRRRLAKDKPLPTADPETEQPAIAAPKRPRKRSRAAEEVEEESSTSPLTETPSTPPDPHDVDALAARQLHQEARSASVAKQQNRKAKPHEDTPKSSKKLESSKDPAKRQKTLLDMKFLSATPAPKPASAPPPPPPPPPPPDKPFTSFFETRELHDQAVAILDGSPRDPAQKPLVLGQPIPEMEERDYEPPGEILTEEVIHSSRRQRRRWKRQSRGG</sequence>
<evidence type="ECO:0000313" key="5">
    <source>
        <dbReference type="Proteomes" id="UP001149074"/>
    </source>
</evidence>
<protein>
    <recommendedName>
        <fullName evidence="3">Something about silencing protein 4 domain-containing protein</fullName>
    </recommendedName>
</protein>
<dbReference type="GO" id="GO:0004402">
    <property type="term" value="F:histone acetyltransferase activity"/>
    <property type="evidence" value="ECO:0007669"/>
    <property type="project" value="TreeGrafter"/>
</dbReference>
<evidence type="ECO:0000259" key="3">
    <source>
        <dbReference type="Pfam" id="PF15460"/>
    </source>
</evidence>
<feature type="region of interest" description="Disordered" evidence="2">
    <location>
        <begin position="422"/>
        <end position="639"/>
    </location>
</feature>
<feature type="compositionally biased region" description="Basic and acidic residues" evidence="2">
    <location>
        <begin position="511"/>
        <end position="536"/>
    </location>
</feature>
<feature type="domain" description="Something about silencing protein 4" evidence="3">
    <location>
        <begin position="333"/>
        <end position="427"/>
    </location>
</feature>
<feature type="coiled-coil region" evidence="1">
    <location>
        <begin position="340"/>
        <end position="379"/>
    </location>
</feature>
<feature type="compositionally biased region" description="Basic and acidic residues" evidence="2">
    <location>
        <begin position="422"/>
        <end position="433"/>
    </location>
</feature>
<dbReference type="EMBL" id="JAPQKI010000010">
    <property type="protein sequence ID" value="KAJ5085500.1"/>
    <property type="molecule type" value="Genomic_DNA"/>
</dbReference>
<dbReference type="GeneID" id="81361741"/>
<gene>
    <name evidence="4" type="ORF">N7532_010271</name>
</gene>
<feature type="compositionally biased region" description="Pro residues" evidence="2">
    <location>
        <begin position="546"/>
        <end position="565"/>
    </location>
</feature>
<comment type="caution">
    <text evidence="4">The sequence shown here is derived from an EMBL/GenBank/DDBJ whole genome shotgun (WGS) entry which is preliminary data.</text>
</comment>
<dbReference type="AlphaFoldDB" id="A0A9W9JXW7"/>
<dbReference type="InterPro" id="IPR038988">
    <property type="entry name" value="Sas4"/>
</dbReference>
<dbReference type="OrthoDB" id="1938992at2759"/>
<evidence type="ECO:0000313" key="4">
    <source>
        <dbReference type="EMBL" id="KAJ5085500.1"/>
    </source>
</evidence>
<reference evidence="4" key="1">
    <citation type="submission" date="2022-11" db="EMBL/GenBank/DDBJ databases">
        <authorList>
            <person name="Petersen C."/>
        </authorList>
    </citation>
    <scope>NUCLEOTIDE SEQUENCE</scope>
    <source>
        <strain evidence="4">IBT 30761</strain>
    </source>
</reference>
<evidence type="ECO:0000256" key="1">
    <source>
        <dbReference type="SAM" id="Coils"/>
    </source>
</evidence>
<keyword evidence="1" id="KW-0175">Coiled coil</keyword>
<feature type="compositionally biased region" description="Basic residues" evidence="2">
    <location>
        <begin position="624"/>
        <end position="639"/>
    </location>
</feature>
<feature type="region of interest" description="Disordered" evidence="2">
    <location>
        <begin position="1"/>
        <end position="255"/>
    </location>
</feature>
<dbReference type="InterPro" id="IPR029184">
    <property type="entry name" value="Sas4_dom"/>
</dbReference>
<feature type="compositionally biased region" description="Low complexity" evidence="2">
    <location>
        <begin position="89"/>
        <end position="100"/>
    </location>
</feature>
<dbReference type="Proteomes" id="UP001149074">
    <property type="component" value="Unassembled WGS sequence"/>
</dbReference>
<keyword evidence="5" id="KW-1185">Reference proteome</keyword>
<name>A0A9W9JXW7_9EURO</name>
<feature type="compositionally biased region" description="Polar residues" evidence="2">
    <location>
        <begin position="56"/>
        <end position="74"/>
    </location>
</feature>
<reference evidence="4" key="2">
    <citation type="journal article" date="2023" name="IMA Fungus">
        <title>Comparative genomic study of the Penicillium genus elucidates a diverse pangenome and 15 lateral gene transfer events.</title>
        <authorList>
            <person name="Petersen C."/>
            <person name="Sorensen T."/>
            <person name="Nielsen M.R."/>
            <person name="Sondergaard T.E."/>
            <person name="Sorensen J.L."/>
            <person name="Fitzpatrick D.A."/>
            <person name="Frisvad J.C."/>
            <person name="Nielsen K.L."/>
        </authorList>
    </citation>
    <scope>NUCLEOTIDE SEQUENCE</scope>
    <source>
        <strain evidence="4">IBT 30761</strain>
    </source>
</reference>